<name>A0A0G0S6K1_9BACT</name>
<dbReference type="InterPro" id="IPR003593">
    <property type="entry name" value="AAA+_ATPase"/>
</dbReference>
<gene>
    <name evidence="15" type="primary">ftsH</name>
    <name evidence="18" type="ORF">UT61_C0008G0011</name>
</gene>
<keyword evidence="11 15" id="KW-1133">Transmembrane helix</keyword>
<dbReference type="HAMAP" id="MF_01458">
    <property type="entry name" value="FtsH"/>
    <property type="match status" value="1"/>
</dbReference>
<evidence type="ECO:0000256" key="2">
    <source>
        <dbReference type="ARBA" id="ARBA00010044"/>
    </source>
</evidence>
<evidence type="ECO:0000259" key="17">
    <source>
        <dbReference type="SMART" id="SM00382"/>
    </source>
</evidence>
<dbReference type="PANTHER" id="PTHR23076:SF97">
    <property type="entry name" value="ATP-DEPENDENT ZINC METALLOPROTEASE YME1L1"/>
    <property type="match status" value="1"/>
</dbReference>
<dbReference type="FunFam" id="1.10.8.60:FF:000001">
    <property type="entry name" value="ATP-dependent zinc metalloprotease FtsH"/>
    <property type="match status" value="1"/>
</dbReference>
<dbReference type="InterPro" id="IPR003960">
    <property type="entry name" value="ATPase_AAA_CS"/>
</dbReference>
<dbReference type="InterPro" id="IPR000642">
    <property type="entry name" value="Peptidase_M41"/>
</dbReference>
<evidence type="ECO:0000256" key="7">
    <source>
        <dbReference type="ARBA" id="ARBA00022741"/>
    </source>
</evidence>
<dbReference type="GO" id="GO:0016887">
    <property type="term" value="F:ATP hydrolysis activity"/>
    <property type="evidence" value="ECO:0007669"/>
    <property type="project" value="UniProtKB-UniRule"/>
</dbReference>
<keyword evidence="6 15" id="KW-0479">Metal-binding</keyword>
<reference evidence="18 19" key="1">
    <citation type="journal article" date="2015" name="Nature">
        <title>rRNA introns, odd ribosomes, and small enigmatic genomes across a large radiation of phyla.</title>
        <authorList>
            <person name="Brown C.T."/>
            <person name="Hug L.A."/>
            <person name="Thomas B.C."/>
            <person name="Sharon I."/>
            <person name="Castelle C.J."/>
            <person name="Singh A."/>
            <person name="Wilkins M.J."/>
            <person name="Williams K.H."/>
            <person name="Banfield J.F."/>
        </authorList>
    </citation>
    <scope>NUCLEOTIDE SEQUENCE [LARGE SCALE GENOMIC DNA]</scope>
</reference>
<accession>A0A0G0S6K1</accession>
<dbReference type="GO" id="GO:0005524">
    <property type="term" value="F:ATP binding"/>
    <property type="evidence" value="ECO:0007669"/>
    <property type="project" value="UniProtKB-UniRule"/>
</dbReference>
<dbReference type="CDD" id="cd19501">
    <property type="entry name" value="RecA-like_FtsH"/>
    <property type="match status" value="1"/>
</dbReference>
<dbReference type="InterPro" id="IPR003959">
    <property type="entry name" value="ATPase_AAA_core"/>
</dbReference>
<feature type="binding site" evidence="15">
    <location>
        <position position="448"/>
    </location>
    <ligand>
        <name>Zn(2+)</name>
        <dbReference type="ChEBI" id="CHEBI:29105"/>
        <note>catalytic</note>
    </ligand>
</feature>
<evidence type="ECO:0000256" key="14">
    <source>
        <dbReference type="ARBA" id="ARBA00061570"/>
    </source>
</evidence>
<comment type="subunit">
    <text evidence="15">Homohexamer.</text>
</comment>
<evidence type="ECO:0000256" key="9">
    <source>
        <dbReference type="ARBA" id="ARBA00022833"/>
    </source>
</evidence>
<evidence type="ECO:0000256" key="6">
    <source>
        <dbReference type="ARBA" id="ARBA00022723"/>
    </source>
</evidence>
<dbReference type="GO" id="GO:0008270">
    <property type="term" value="F:zinc ion binding"/>
    <property type="evidence" value="ECO:0007669"/>
    <property type="project" value="UniProtKB-UniRule"/>
</dbReference>
<evidence type="ECO:0000256" key="5">
    <source>
        <dbReference type="ARBA" id="ARBA00022692"/>
    </source>
</evidence>
<dbReference type="NCBIfam" id="TIGR01241">
    <property type="entry name" value="FtsH_fam"/>
    <property type="match status" value="1"/>
</dbReference>
<comment type="function">
    <text evidence="15">Acts as a processive, ATP-dependent zinc metallopeptidase for both cytoplasmic and membrane proteins. Plays a role in the quality control of integral membrane proteins.</text>
</comment>
<keyword evidence="10 15" id="KW-0067">ATP-binding</keyword>
<keyword evidence="8 15" id="KW-0378">Hydrolase</keyword>
<evidence type="ECO:0000256" key="8">
    <source>
        <dbReference type="ARBA" id="ARBA00022801"/>
    </source>
</evidence>
<feature type="binding site" evidence="15">
    <location>
        <position position="444"/>
    </location>
    <ligand>
        <name>Zn(2+)</name>
        <dbReference type="ChEBI" id="CHEBI:29105"/>
        <note>catalytic</note>
    </ligand>
</feature>
<comment type="similarity">
    <text evidence="2 15">In the C-terminal section; belongs to the peptidase M41 family.</text>
</comment>
<dbReference type="Pfam" id="PF00004">
    <property type="entry name" value="AAA"/>
    <property type="match status" value="1"/>
</dbReference>
<dbReference type="InterPro" id="IPR041569">
    <property type="entry name" value="AAA_lid_3"/>
</dbReference>
<feature type="domain" description="AAA+ ATPase" evidence="17">
    <location>
        <begin position="215"/>
        <end position="354"/>
    </location>
</feature>
<keyword evidence="13 15" id="KW-0472">Membrane</keyword>
<evidence type="ECO:0000256" key="10">
    <source>
        <dbReference type="ARBA" id="ARBA00022840"/>
    </source>
</evidence>
<dbReference type="InterPro" id="IPR011546">
    <property type="entry name" value="Pept_M41_FtsH_extracell"/>
</dbReference>
<sequence length="628" mass="69414">MDPLHAIRKSKFKKDTNNKKKFEFKLRINLWKALVAFFLILFFLPFILSVAQFGKTEGNVETSQALSDIKDGKVKEIVVQNDKLILTYEDGSIKSATKESTESFAELIEKFEVNPIDVKYTVADQSLTKAVGEVLSIVLPLGLMAVFFFFIIRAQTKGAQDIFSFGRSRARLFAKGKQSVTFKDVAGVEDAKKELEEIVDFLKNPAKYRKIGARTPKGVILFGPAGVGKTLLARAVAGESGVPFFSMAGSEFMEMLVGVGASRVRDLFATAKTSAPSIIFIDEIDAIGRQRGRGFVGGHDEREQTLNQILVEMDGFTPNDNVVVVAATNRGDLLDPALLRPGRFDRRVLLDMPDKEGREAILKIHARGKKLAKDINWGRVADRTVGFSGADLENMLNEAAIYAARQDKKEMNMSDIEEAATKVKLGPAKRKLQSEEDKKITAYHEAGHAIVTHNLPKMDPVHRISIVARGMSLGHTLIPPAADRTHETKTRILQQITAMLGGRAAEKLVFDEMTSGASNDIEQATRLARAMVVDFGMSDLGPVNLGPQYDIDEMGKAQWYEPAQVSQAMQEKIDKEIGKIIDVAYKEAVEIVKGQRKILDKVVDGLLVKETLDRDDFEKIVGKKNGGK</sequence>
<evidence type="ECO:0000256" key="13">
    <source>
        <dbReference type="ARBA" id="ARBA00023136"/>
    </source>
</evidence>
<keyword evidence="9 15" id="KW-0862">Zinc</keyword>
<comment type="similarity">
    <text evidence="16">Belongs to the AAA ATPase family.</text>
</comment>
<feature type="transmembrane region" description="Helical" evidence="15">
    <location>
        <begin position="134"/>
        <end position="152"/>
    </location>
</feature>
<dbReference type="Gene3D" id="3.40.50.300">
    <property type="entry name" value="P-loop containing nucleotide triphosphate hydrolases"/>
    <property type="match status" value="1"/>
</dbReference>
<dbReference type="GO" id="GO:0005886">
    <property type="term" value="C:plasma membrane"/>
    <property type="evidence" value="ECO:0007669"/>
    <property type="project" value="UniProtKB-SubCell"/>
</dbReference>
<dbReference type="GO" id="GO:0030163">
    <property type="term" value="P:protein catabolic process"/>
    <property type="evidence" value="ECO:0007669"/>
    <property type="project" value="UniProtKB-UniRule"/>
</dbReference>
<keyword evidence="5 15" id="KW-0812">Transmembrane</keyword>
<evidence type="ECO:0000256" key="1">
    <source>
        <dbReference type="ARBA" id="ARBA00004370"/>
    </source>
</evidence>
<keyword evidence="12 15" id="KW-0482">Metalloprotease</keyword>
<dbReference type="GO" id="GO:0004222">
    <property type="term" value="F:metalloendopeptidase activity"/>
    <property type="evidence" value="ECO:0007669"/>
    <property type="project" value="InterPro"/>
</dbReference>
<evidence type="ECO:0000256" key="16">
    <source>
        <dbReference type="RuleBase" id="RU003651"/>
    </source>
</evidence>
<dbReference type="EMBL" id="LBXL01000008">
    <property type="protein sequence ID" value="KKR30355.1"/>
    <property type="molecule type" value="Genomic_DNA"/>
</dbReference>
<comment type="caution">
    <text evidence="15">Lacks conserved residue(s) required for the propagation of feature annotation.</text>
</comment>
<dbReference type="SUPFAM" id="SSF140990">
    <property type="entry name" value="FtsH protease domain-like"/>
    <property type="match status" value="1"/>
</dbReference>
<protein>
    <recommendedName>
        <fullName evidence="15">ATP-dependent zinc metalloprotease FtsH</fullName>
        <ecNumber evidence="15">3.4.24.-</ecNumber>
    </recommendedName>
</protein>
<dbReference type="Gene3D" id="1.20.58.760">
    <property type="entry name" value="Peptidase M41"/>
    <property type="match status" value="1"/>
</dbReference>
<comment type="similarity">
    <text evidence="14 15">In the central section; belongs to the AAA ATPase family.</text>
</comment>
<dbReference type="InterPro" id="IPR005936">
    <property type="entry name" value="FtsH"/>
</dbReference>
<dbReference type="SMART" id="SM00382">
    <property type="entry name" value="AAA"/>
    <property type="match status" value="1"/>
</dbReference>
<evidence type="ECO:0000256" key="3">
    <source>
        <dbReference type="ARBA" id="ARBA00022475"/>
    </source>
</evidence>
<dbReference type="FunFam" id="1.20.58.760:FF:000001">
    <property type="entry name" value="ATP-dependent zinc metalloprotease FtsH"/>
    <property type="match status" value="1"/>
</dbReference>
<dbReference type="SUPFAM" id="SSF52540">
    <property type="entry name" value="P-loop containing nucleoside triphosphate hydrolases"/>
    <property type="match status" value="1"/>
</dbReference>
<keyword evidence="7 15" id="KW-0547">Nucleotide-binding</keyword>
<dbReference type="PANTHER" id="PTHR23076">
    <property type="entry name" value="METALLOPROTEASE M41 FTSH"/>
    <property type="match status" value="1"/>
</dbReference>
<dbReference type="GO" id="GO:0006508">
    <property type="term" value="P:proteolysis"/>
    <property type="evidence" value="ECO:0007669"/>
    <property type="project" value="UniProtKB-KW"/>
</dbReference>
<evidence type="ECO:0000256" key="15">
    <source>
        <dbReference type="HAMAP-Rule" id="MF_01458"/>
    </source>
</evidence>
<dbReference type="EC" id="3.4.24.-" evidence="15"/>
<feature type="transmembrane region" description="Helical" evidence="15">
    <location>
        <begin position="30"/>
        <end position="51"/>
    </location>
</feature>
<dbReference type="Gene3D" id="1.10.8.60">
    <property type="match status" value="1"/>
</dbReference>
<evidence type="ECO:0000256" key="12">
    <source>
        <dbReference type="ARBA" id="ARBA00023049"/>
    </source>
</evidence>
<comment type="caution">
    <text evidence="18">The sequence shown here is derived from an EMBL/GenBank/DDBJ whole genome shotgun (WGS) entry which is preliminary data.</text>
</comment>
<dbReference type="InterPro" id="IPR027417">
    <property type="entry name" value="P-loop_NTPase"/>
</dbReference>
<keyword evidence="3 15" id="KW-1003">Cell membrane</keyword>
<evidence type="ECO:0000256" key="4">
    <source>
        <dbReference type="ARBA" id="ARBA00022670"/>
    </source>
</evidence>
<keyword evidence="4 15" id="KW-0645">Protease</keyword>
<dbReference type="Pfam" id="PF17862">
    <property type="entry name" value="AAA_lid_3"/>
    <property type="match status" value="1"/>
</dbReference>
<dbReference type="PROSITE" id="PS00674">
    <property type="entry name" value="AAA"/>
    <property type="match status" value="1"/>
</dbReference>
<dbReference type="GO" id="GO:0004176">
    <property type="term" value="F:ATP-dependent peptidase activity"/>
    <property type="evidence" value="ECO:0007669"/>
    <property type="project" value="InterPro"/>
</dbReference>
<organism evidence="18 19">
    <name type="scientific">Candidatus Woesebacteria bacterium GW2011_GWA1_39_8</name>
    <dbReference type="NCBI Taxonomy" id="1618552"/>
    <lineage>
        <taxon>Bacteria</taxon>
        <taxon>Candidatus Woeseibacteriota</taxon>
    </lineage>
</organism>
<dbReference type="FunFam" id="3.40.50.300:FF:000001">
    <property type="entry name" value="ATP-dependent zinc metalloprotease FtsH"/>
    <property type="match status" value="1"/>
</dbReference>
<dbReference type="Pfam" id="PF06480">
    <property type="entry name" value="FtsH_ext"/>
    <property type="match status" value="1"/>
</dbReference>
<dbReference type="Proteomes" id="UP000034793">
    <property type="component" value="Unassembled WGS sequence"/>
</dbReference>
<dbReference type="InterPro" id="IPR037219">
    <property type="entry name" value="Peptidase_M41-like"/>
</dbReference>
<feature type="binding site" evidence="15">
    <location>
        <position position="520"/>
    </location>
    <ligand>
        <name>Zn(2+)</name>
        <dbReference type="ChEBI" id="CHEBI:29105"/>
        <note>catalytic</note>
    </ligand>
</feature>
<evidence type="ECO:0000313" key="18">
    <source>
        <dbReference type="EMBL" id="KKR30355.1"/>
    </source>
</evidence>
<dbReference type="Pfam" id="PF01434">
    <property type="entry name" value="Peptidase_M41"/>
    <property type="match status" value="1"/>
</dbReference>
<proteinExistence type="inferred from homology"/>
<evidence type="ECO:0000256" key="11">
    <source>
        <dbReference type="ARBA" id="ARBA00022989"/>
    </source>
</evidence>
<comment type="cofactor">
    <cofactor evidence="15">
        <name>Zn(2+)</name>
        <dbReference type="ChEBI" id="CHEBI:29105"/>
    </cofactor>
    <text evidence="15">Binds 1 zinc ion per subunit.</text>
</comment>
<feature type="active site" evidence="15">
    <location>
        <position position="445"/>
    </location>
</feature>
<evidence type="ECO:0000313" key="19">
    <source>
        <dbReference type="Proteomes" id="UP000034793"/>
    </source>
</evidence>
<comment type="subcellular location">
    <subcellularLocation>
        <location evidence="15">Cell membrane</location>
        <topology evidence="15">Multi-pass membrane protein</topology>
        <orientation evidence="15">Cytoplasmic side</orientation>
    </subcellularLocation>
    <subcellularLocation>
        <location evidence="1">Membrane</location>
    </subcellularLocation>
</comment>
<dbReference type="AlphaFoldDB" id="A0A0G0S6K1"/>
<dbReference type="PATRIC" id="fig|1618552.3.peg.312"/>